<dbReference type="CDD" id="cd03451">
    <property type="entry name" value="FkbR2"/>
    <property type="match status" value="1"/>
</dbReference>
<dbReference type="PANTHER" id="PTHR43664">
    <property type="entry name" value="MONOAMINE OXIDASE-RELATED"/>
    <property type="match status" value="1"/>
</dbReference>
<protein>
    <submittedName>
        <fullName evidence="1">Itaconyl-CoA hydratase</fullName>
        <ecNumber evidence="1">4.2.1.56</ecNumber>
    </submittedName>
</protein>
<dbReference type="Proteomes" id="UP001230426">
    <property type="component" value="Unassembled WGS sequence"/>
</dbReference>
<sequence>MKDVQAFQHLGGRRYRENRGVFYDEFEVGDIIEHRPGRTVTETDNVWQSLLALNNHPLHIDHAYARTTEFGRPLVSSLVTLSIVGGMSTNGTSAKAIANLGWESIRLPNPVFVGDTLYAETEVVAMRPSRSRPTAGIVTFETKGLKDDGTLVVVFTRSALIPLGGGIDPA</sequence>
<name>A0ABT9REG7_9ACTN</name>
<accession>A0ABT9REG7</accession>
<keyword evidence="2" id="KW-1185">Reference proteome</keyword>
<dbReference type="SUPFAM" id="SSF54637">
    <property type="entry name" value="Thioesterase/thiol ester dehydrase-isomerase"/>
    <property type="match status" value="1"/>
</dbReference>
<evidence type="ECO:0000313" key="1">
    <source>
        <dbReference type="EMBL" id="MDP9867672.1"/>
    </source>
</evidence>
<dbReference type="PANTHER" id="PTHR43664:SF1">
    <property type="entry name" value="BETA-METHYLMALYL-COA DEHYDRATASE"/>
    <property type="match status" value="1"/>
</dbReference>
<comment type="caution">
    <text evidence="1">The sequence shown here is derived from an EMBL/GenBank/DDBJ whole genome shotgun (WGS) entry which is preliminary data.</text>
</comment>
<organism evidence="1 2">
    <name type="scientific">Streptosporangium brasiliense</name>
    <dbReference type="NCBI Taxonomy" id="47480"/>
    <lineage>
        <taxon>Bacteria</taxon>
        <taxon>Bacillati</taxon>
        <taxon>Actinomycetota</taxon>
        <taxon>Actinomycetes</taxon>
        <taxon>Streptosporangiales</taxon>
        <taxon>Streptosporangiaceae</taxon>
        <taxon>Streptosporangium</taxon>
    </lineage>
</organism>
<evidence type="ECO:0000313" key="2">
    <source>
        <dbReference type="Proteomes" id="UP001230426"/>
    </source>
</evidence>
<proteinExistence type="predicted"/>
<dbReference type="RefSeq" id="WP_306869560.1">
    <property type="nucleotide sequence ID" value="NZ_JAUSRB010000002.1"/>
</dbReference>
<dbReference type="Pfam" id="PF19315">
    <property type="entry name" value="MC_hydratase"/>
    <property type="match status" value="1"/>
</dbReference>
<dbReference type="Gene3D" id="3.10.129.10">
    <property type="entry name" value="Hotdog Thioesterase"/>
    <property type="match status" value="1"/>
</dbReference>
<reference evidence="1 2" key="1">
    <citation type="submission" date="2023-07" db="EMBL/GenBank/DDBJ databases">
        <title>Sequencing the genomes of 1000 actinobacteria strains.</title>
        <authorList>
            <person name="Klenk H.-P."/>
        </authorList>
    </citation>
    <scope>NUCLEOTIDE SEQUENCE [LARGE SCALE GENOMIC DNA]</scope>
    <source>
        <strain evidence="1 2">DSM 44109</strain>
    </source>
</reference>
<keyword evidence="1" id="KW-0456">Lyase</keyword>
<dbReference type="EC" id="4.2.1.56" evidence="1"/>
<dbReference type="GO" id="GO:0050011">
    <property type="term" value="F:itaconyl-CoA hydratase activity"/>
    <property type="evidence" value="ECO:0007669"/>
    <property type="project" value="UniProtKB-EC"/>
</dbReference>
<gene>
    <name evidence="1" type="ORF">J2S55_006938</name>
</gene>
<dbReference type="InterPro" id="IPR052342">
    <property type="entry name" value="MCH/BMMD"/>
</dbReference>
<dbReference type="EMBL" id="JAUSRB010000002">
    <property type="protein sequence ID" value="MDP9867672.1"/>
    <property type="molecule type" value="Genomic_DNA"/>
</dbReference>
<dbReference type="InterPro" id="IPR029069">
    <property type="entry name" value="HotDog_dom_sf"/>
</dbReference>
<dbReference type="InterPro" id="IPR048274">
    <property type="entry name" value="MC_hydratase"/>
</dbReference>